<evidence type="ECO:0000313" key="1">
    <source>
        <dbReference type="EMBL" id="CAE0437671.1"/>
    </source>
</evidence>
<name>A0A7S3LP16_9STRA</name>
<accession>A0A7S3LP16</accession>
<gene>
    <name evidence="1" type="ORF">ASTO00021_LOCUS7928</name>
</gene>
<organism evidence="1">
    <name type="scientific">Aplanochytrium stocchinoi</name>
    <dbReference type="NCBI Taxonomy" id="215587"/>
    <lineage>
        <taxon>Eukaryota</taxon>
        <taxon>Sar</taxon>
        <taxon>Stramenopiles</taxon>
        <taxon>Bigyra</taxon>
        <taxon>Labyrinthulomycetes</taxon>
        <taxon>Thraustochytrida</taxon>
        <taxon>Thraustochytriidae</taxon>
        <taxon>Aplanochytrium</taxon>
    </lineage>
</organism>
<evidence type="ECO:0008006" key="2">
    <source>
        <dbReference type="Google" id="ProtNLM"/>
    </source>
</evidence>
<proteinExistence type="predicted"/>
<dbReference type="EMBL" id="HBIN01010595">
    <property type="protein sequence ID" value="CAE0437671.1"/>
    <property type="molecule type" value="Transcribed_RNA"/>
</dbReference>
<sequence length="107" mass="12033">MLFLRQMPHNRFVSLLRTVNAVLDVFPNSRETTVLLDAVQAGTPVISCPSLQVYSSFAPILCKSYGIEKYCIAENQTEFVELAIQMANNVSHRQAFTAQLNTVLRNK</sequence>
<protein>
    <recommendedName>
        <fullName evidence="2">O-GlcNAc transferase C-terminal domain-containing protein</fullName>
    </recommendedName>
</protein>
<dbReference type="AlphaFoldDB" id="A0A7S3LP16"/>
<dbReference type="Gene3D" id="3.40.50.2000">
    <property type="entry name" value="Glycogen Phosphorylase B"/>
    <property type="match status" value="1"/>
</dbReference>
<reference evidence="1" key="1">
    <citation type="submission" date="2021-01" db="EMBL/GenBank/DDBJ databases">
        <authorList>
            <person name="Corre E."/>
            <person name="Pelletier E."/>
            <person name="Niang G."/>
            <person name="Scheremetjew M."/>
            <person name="Finn R."/>
            <person name="Kale V."/>
            <person name="Holt S."/>
            <person name="Cochrane G."/>
            <person name="Meng A."/>
            <person name="Brown T."/>
            <person name="Cohen L."/>
        </authorList>
    </citation>
    <scope>NUCLEOTIDE SEQUENCE</scope>
    <source>
        <strain evidence="1">GSBS06</strain>
    </source>
</reference>